<keyword evidence="4 7" id="KW-0067">ATP-binding</keyword>
<organism evidence="9 10">
    <name type="scientific">Anaerocolumna aminovalerica</name>
    <dbReference type="NCBI Taxonomy" id="1527"/>
    <lineage>
        <taxon>Bacteria</taxon>
        <taxon>Bacillati</taxon>
        <taxon>Bacillota</taxon>
        <taxon>Clostridia</taxon>
        <taxon>Lachnospirales</taxon>
        <taxon>Lachnospiraceae</taxon>
        <taxon>Anaerocolumna</taxon>
    </lineage>
</organism>
<evidence type="ECO:0000256" key="6">
    <source>
        <dbReference type="ARBA" id="ARBA00023125"/>
    </source>
</evidence>
<dbReference type="EMBL" id="FOWD01000003">
    <property type="protein sequence ID" value="SFN88269.1"/>
    <property type="molecule type" value="Genomic_DNA"/>
</dbReference>
<dbReference type="InterPro" id="IPR036277">
    <property type="entry name" value="SMC_hinge_sf"/>
</dbReference>
<evidence type="ECO:0000256" key="2">
    <source>
        <dbReference type="ARBA" id="ARBA00022490"/>
    </source>
</evidence>
<comment type="similarity">
    <text evidence="7">Belongs to the SMC family.</text>
</comment>
<dbReference type="Gene3D" id="1.20.1060.20">
    <property type="match status" value="1"/>
</dbReference>
<evidence type="ECO:0000259" key="8">
    <source>
        <dbReference type="SMART" id="SM00968"/>
    </source>
</evidence>
<dbReference type="InterPro" id="IPR027417">
    <property type="entry name" value="P-loop_NTPase"/>
</dbReference>
<dbReference type="InterPro" id="IPR010935">
    <property type="entry name" value="SMC_hinge"/>
</dbReference>
<feature type="binding site" evidence="7">
    <location>
        <begin position="32"/>
        <end position="39"/>
    </location>
    <ligand>
        <name>ATP</name>
        <dbReference type="ChEBI" id="CHEBI:30616"/>
    </ligand>
</feature>
<evidence type="ECO:0000256" key="7">
    <source>
        <dbReference type="HAMAP-Rule" id="MF_01894"/>
    </source>
</evidence>
<feature type="coiled-coil region" evidence="7">
    <location>
        <begin position="756"/>
        <end position="937"/>
    </location>
</feature>
<dbReference type="PANTHER" id="PTHR43977">
    <property type="entry name" value="STRUCTURAL MAINTENANCE OF CHROMOSOMES PROTEIN 3"/>
    <property type="match status" value="1"/>
</dbReference>
<evidence type="ECO:0000256" key="1">
    <source>
        <dbReference type="ARBA" id="ARBA00004496"/>
    </source>
</evidence>
<feature type="domain" description="SMC hinge" evidence="8">
    <location>
        <begin position="521"/>
        <end position="638"/>
    </location>
</feature>
<dbReference type="SUPFAM" id="SSF75553">
    <property type="entry name" value="Smc hinge domain"/>
    <property type="match status" value="1"/>
</dbReference>
<keyword evidence="5 7" id="KW-0175">Coiled coil</keyword>
<comment type="domain">
    <text evidence="7">Contains large globular domains required for ATP hydrolysis at each terminus and a third globular domain forming a flexible hinge near the middle of the molecule. These domains are separated by coiled-coil structures.</text>
</comment>
<dbReference type="Pfam" id="PF02463">
    <property type="entry name" value="SMC_N"/>
    <property type="match status" value="2"/>
</dbReference>
<proteinExistence type="inferred from homology"/>
<dbReference type="CDD" id="cd03278">
    <property type="entry name" value="ABC_SMC_barmotin"/>
    <property type="match status" value="2"/>
</dbReference>
<dbReference type="GO" id="GO:0003677">
    <property type="term" value="F:DNA binding"/>
    <property type="evidence" value="ECO:0007669"/>
    <property type="project" value="UniProtKB-UniRule"/>
</dbReference>
<dbReference type="Proteomes" id="UP000198806">
    <property type="component" value="Unassembled WGS sequence"/>
</dbReference>
<keyword evidence="3 7" id="KW-0547">Nucleotide-binding</keyword>
<keyword evidence="6 7" id="KW-0238">DNA-binding</keyword>
<feature type="coiled-coil region" evidence="7">
    <location>
        <begin position="255"/>
        <end position="317"/>
    </location>
</feature>
<dbReference type="GO" id="GO:0005737">
    <property type="term" value="C:cytoplasm"/>
    <property type="evidence" value="ECO:0007669"/>
    <property type="project" value="UniProtKB-SubCell"/>
</dbReference>
<dbReference type="AlphaFoldDB" id="A0A1I5CMP3"/>
<dbReference type="GO" id="GO:0007062">
    <property type="term" value="P:sister chromatid cohesion"/>
    <property type="evidence" value="ECO:0007669"/>
    <property type="project" value="InterPro"/>
</dbReference>
<dbReference type="GO" id="GO:0005524">
    <property type="term" value="F:ATP binding"/>
    <property type="evidence" value="ECO:0007669"/>
    <property type="project" value="UniProtKB-UniRule"/>
</dbReference>
<feature type="coiled-coil region" evidence="7">
    <location>
        <begin position="1005"/>
        <end position="1032"/>
    </location>
</feature>
<evidence type="ECO:0000256" key="5">
    <source>
        <dbReference type="ARBA" id="ARBA00023054"/>
    </source>
</evidence>
<gene>
    <name evidence="7" type="primary">smc</name>
    <name evidence="9" type="ORF">SAMN04489757_103159</name>
</gene>
<dbReference type="STRING" id="1527.SAMN04489757_103159"/>
<dbReference type="Gene3D" id="3.40.50.300">
    <property type="entry name" value="P-loop containing nucleotide triphosphate hydrolases"/>
    <property type="match status" value="2"/>
</dbReference>
<dbReference type="NCBIfam" id="TIGR02168">
    <property type="entry name" value="SMC_prok_B"/>
    <property type="match status" value="1"/>
</dbReference>
<dbReference type="GO" id="GO:0016887">
    <property type="term" value="F:ATP hydrolysis activity"/>
    <property type="evidence" value="ECO:0007669"/>
    <property type="project" value="InterPro"/>
</dbReference>
<dbReference type="RefSeq" id="WP_091684274.1">
    <property type="nucleotide sequence ID" value="NZ_BAABFM010000006.1"/>
</dbReference>
<dbReference type="GO" id="GO:0005694">
    <property type="term" value="C:chromosome"/>
    <property type="evidence" value="ECO:0007669"/>
    <property type="project" value="InterPro"/>
</dbReference>
<dbReference type="SMART" id="SM00968">
    <property type="entry name" value="SMC_hinge"/>
    <property type="match status" value="1"/>
</dbReference>
<dbReference type="GO" id="GO:0006260">
    <property type="term" value="P:DNA replication"/>
    <property type="evidence" value="ECO:0007669"/>
    <property type="project" value="UniProtKB-UniRule"/>
</dbReference>
<dbReference type="PIRSF" id="PIRSF005719">
    <property type="entry name" value="SMC"/>
    <property type="match status" value="1"/>
</dbReference>
<dbReference type="FunFam" id="3.40.50.300:FF:000901">
    <property type="entry name" value="Chromosome partition protein Smc"/>
    <property type="match status" value="1"/>
</dbReference>
<dbReference type="GO" id="GO:0030261">
    <property type="term" value="P:chromosome condensation"/>
    <property type="evidence" value="ECO:0007669"/>
    <property type="project" value="InterPro"/>
</dbReference>
<keyword evidence="10" id="KW-1185">Reference proteome</keyword>
<keyword evidence="2 7" id="KW-0963">Cytoplasm</keyword>
<evidence type="ECO:0000256" key="4">
    <source>
        <dbReference type="ARBA" id="ARBA00022840"/>
    </source>
</evidence>
<dbReference type="GO" id="GO:0007059">
    <property type="term" value="P:chromosome segregation"/>
    <property type="evidence" value="ECO:0007669"/>
    <property type="project" value="UniProtKB-UniRule"/>
</dbReference>
<dbReference type="Gene3D" id="3.30.70.1620">
    <property type="match status" value="1"/>
</dbReference>
<evidence type="ECO:0000313" key="9">
    <source>
        <dbReference type="EMBL" id="SFN88269.1"/>
    </source>
</evidence>
<dbReference type="Pfam" id="PF06470">
    <property type="entry name" value="SMC_hinge"/>
    <property type="match status" value="1"/>
</dbReference>
<reference evidence="9 10" key="1">
    <citation type="submission" date="2016-10" db="EMBL/GenBank/DDBJ databases">
        <authorList>
            <person name="de Groot N.N."/>
        </authorList>
    </citation>
    <scope>NUCLEOTIDE SEQUENCE [LARGE SCALE GENOMIC DNA]</scope>
    <source>
        <strain evidence="9 10">DSM 1283</strain>
    </source>
</reference>
<accession>A0A1I5CMP3</accession>
<dbReference type="InterPro" id="IPR011890">
    <property type="entry name" value="SMC_prok"/>
</dbReference>
<protein>
    <recommendedName>
        <fullName evidence="7">Chromosome partition protein Smc</fullName>
    </recommendedName>
</protein>
<evidence type="ECO:0000313" key="10">
    <source>
        <dbReference type="Proteomes" id="UP000198806"/>
    </source>
</evidence>
<dbReference type="OrthoDB" id="9808768at2"/>
<dbReference type="FunFam" id="3.40.50.300:FF:000984">
    <property type="entry name" value="Chromosome partition protein Smc"/>
    <property type="match status" value="1"/>
</dbReference>
<feature type="coiled-coil region" evidence="7">
    <location>
        <begin position="672"/>
        <end position="723"/>
    </location>
</feature>
<dbReference type="SUPFAM" id="SSF52540">
    <property type="entry name" value="P-loop containing nucleoside triphosphate hydrolases"/>
    <property type="match status" value="1"/>
</dbReference>
<feature type="coiled-coil region" evidence="7">
    <location>
        <begin position="353"/>
        <end position="499"/>
    </location>
</feature>
<comment type="function">
    <text evidence="7">Required for chromosome condensation and partitioning.</text>
</comment>
<name>A0A1I5CMP3_9FIRM</name>
<dbReference type="InterPro" id="IPR003395">
    <property type="entry name" value="RecF/RecN/SMC_N"/>
</dbReference>
<evidence type="ECO:0000256" key="3">
    <source>
        <dbReference type="ARBA" id="ARBA00022741"/>
    </source>
</evidence>
<comment type="subunit">
    <text evidence="7">Homodimer.</text>
</comment>
<dbReference type="InterPro" id="IPR024704">
    <property type="entry name" value="SMC"/>
</dbReference>
<dbReference type="HAMAP" id="MF_01894">
    <property type="entry name" value="Smc_prok"/>
    <property type="match status" value="1"/>
</dbReference>
<sequence>MYLKSIEVHGFKSFANKINFEFHDGITAIVGPNGSGKSNVGDAVRWVLGEQSAKQLRGSKMEDVIFSGTETRKPMGYAYVAITLDNSDHKLPIEYEEVTVARRVYRSGESEYLINGGSCRLRDVQELFLDTGIGKEGYSIIGQGQIDKILSGKPEDRRELFDEAAGIVKFKKRKSSAEKNLEEERQNLCRINDILSEIEKQIGPLEEQSKVAREYLKLREELKTLDVNLFLMEHGNMGESKTQIEEKLQIAKEHLISVTNGYENTKEEYEKLELKMETCDRELEENKNAFNECKLNKEKQEGAIKVLNEQILAIRQNALHYQSRLETINKDISSRKIEQEGYIKEKQEIDLKIDALDDDQSAITSELEKVRENIAGFLKQIEDCNSEIFDFLSENATIKSNLQRYETILEQNNIKKVELNQKLLKNKSEEALIDIAIKEQEENLNQINIEIHDLNSRNEQVESTIENLQTGIDQLSSQISEKQQEYHKEKSKLESLKNLTERYEGYGNSIRKVMEKKDTAHGIIGVVADIIKVDPQYETAIEIALGGNIQNIVTETEETAKGLIEYLKKNKYGRATFLPLTNIANKELNNSDKILKEEGVIGYASTLVETDPKFRDLMGYLLGRNIVVDHIDNGLRLAKKYNQTLRIVTLEGELLNPGGSLSGGAYKNSSNLLSRRREIEELENTVEMLSKLVVQLTEDKEDKKNQRNSIRQLIEENKAKLQELHLNQNTVKMNINQEIAKKEESKVSFNEISNEILEIELQSKELHVNIDKLNEALNDNILKSKENESKIEEFNSLLDKEKQEEQKLNEKASSIRIDFSALEQRNQNTLEHIKRIKRELEKLYEEASDLNKAKETSEVQIGEKLENIKSTEKEIELLHQKILSLEEKIKELNETKEEITKNHKAFIGKREELSQEMNNLDKETYRLSNQLEKLLEQMDEKINYMWEEYELTYTSALLLKDDSITNLPQTKKNISELKGKIKNLGDVNVNAIEDFKNLSERYIFLRTQRDDIRKAEETLVEIISQLDDEMRKQFDEKFRAIKMQFDLVFKQLFGGGKATLELTEEEDILEAGIIITSQPPGKKLQNMLQLSGGEKALTAISLLFAIQNLKPSPFCLLDEIEAALDDANVKRFAEYLHKLTEQTQFIVITHRRGTMSAADILYGITMQEKGVSTLVSVNLIENELDK</sequence>
<comment type="subcellular location">
    <subcellularLocation>
        <location evidence="1 7">Cytoplasm</location>
    </subcellularLocation>
</comment>